<comment type="caution">
    <text evidence="9">The sequence shown here is derived from an EMBL/GenBank/DDBJ whole genome shotgun (WGS) entry which is preliminary data.</text>
</comment>
<protein>
    <recommendedName>
        <fullName evidence="8">Ima1 N-terminal domain-containing protein</fullName>
    </recommendedName>
</protein>
<feature type="transmembrane region" description="Helical" evidence="7">
    <location>
        <begin position="265"/>
        <end position="287"/>
    </location>
</feature>
<dbReference type="AlphaFoldDB" id="A0A8H5G0V0"/>
<feature type="region of interest" description="Disordered" evidence="6">
    <location>
        <begin position="408"/>
        <end position="455"/>
    </location>
</feature>
<feature type="transmembrane region" description="Helical" evidence="7">
    <location>
        <begin position="195"/>
        <end position="214"/>
    </location>
</feature>
<dbReference type="InterPro" id="IPR018617">
    <property type="entry name" value="Ima1_N"/>
</dbReference>
<feature type="region of interest" description="Disordered" evidence="6">
    <location>
        <begin position="346"/>
        <end position="379"/>
    </location>
</feature>
<dbReference type="GO" id="GO:0005637">
    <property type="term" value="C:nuclear inner membrane"/>
    <property type="evidence" value="ECO:0007669"/>
    <property type="project" value="UniProtKB-SubCell"/>
</dbReference>
<evidence type="ECO:0000256" key="2">
    <source>
        <dbReference type="ARBA" id="ARBA00022692"/>
    </source>
</evidence>
<keyword evidence="5" id="KW-0539">Nucleus</keyword>
<evidence type="ECO:0000256" key="5">
    <source>
        <dbReference type="ARBA" id="ARBA00023242"/>
    </source>
</evidence>
<name>A0A8H5G0V0_9AGAR</name>
<evidence type="ECO:0000256" key="1">
    <source>
        <dbReference type="ARBA" id="ARBA00004473"/>
    </source>
</evidence>
<proteinExistence type="predicted"/>
<evidence type="ECO:0000256" key="4">
    <source>
        <dbReference type="ARBA" id="ARBA00023136"/>
    </source>
</evidence>
<keyword evidence="3 7" id="KW-1133">Transmembrane helix</keyword>
<evidence type="ECO:0000313" key="10">
    <source>
        <dbReference type="Proteomes" id="UP000559027"/>
    </source>
</evidence>
<feature type="transmembrane region" description="Helical" evidence="7">
    <location>
        <begin position="307"/>
        <end position="327"/>
    </location>
</feature>
<evidence type="ECO:0000259" key="8">
    <source>
        <dbReference type="Pfam" id="PF09779"/>
    </source>
</evidence>
<organism evidence="9 10">
    <name type="scientific">Leucocoprinus leucothites</name>
    <dbReference type="NCBI Taxonomy" id="201217"/>
    <lineage>
        <taxon>Eukaryota</taxon>
        <taxon>Fungi</taxon>
        <taxon>Dikarya</taxon>
        <taxon>Basidiomycota</taxon>
        <taxon>Agaricomycotina</taxon>
        <taxon>Agaricomycetes</taxon>
        <taxon>Agaricomycetidae</taxon>
        <taxon>Agaricales</taxon>
        <taxon>Agaricineae</taxon>
        <taxon>Agaricaceae</taxon>
        <taxon>Leucocoprinus</taxon>
    </lineage>
</organism>
<feature type="transmembrane region" description="Helical" evidence="7">
    <location>
        <begin position="226"/>
        <end position="244"/>
    </location>
</feature>
<dbReference type="PANTHER" id="PTHR28538:SF1">
    <property type="entry name" value="INTEGRAL INNER NUCLEAR MEMBRANE PROTEIN IMA1"/>
    <property type="match status" value="1"/>
</dbReference>
<dbReference type="GO" id="GO:0044732">
    <property type="term" value="C:mitotic spindle pole body"/>
    <property type="evidence" value="ECO:0007669"/>
    <property type="project" value="TreeGrafter"/>
</dbReference>
<dbReference type="PANTHER" id="PTHR28538">
    <property type="entry name" value="INTEGRAL INNER NUCLEAR MEMBRANE PROTEIN IMA1"/>
    <property type="match status" value="1"/>
</dbReference>
<keyword evidence="4 7" id="KW-0472">Membrane</keyword>
<reference evidence="9 10" key="1">
    <citation type="journal article" date="2020" name="ISME J.">
        <title>Uncovering the hidden diversity of litter-decomposition mechanisms in mushroom-forming fungi.</title>
        <authorList>
            <person name="Floudas D."/>
            <person name="Bentzer J."/>
            <person name="Ahren D."/>
            <person name="Johansson T."/>
            <person name="Persson P."/>
            <person name="Tunlid A."/>
        </authorList>
    </citation>
    <scope>NUCLEOTIDE SEQUENCE [LARGE SCALE GENOMIC DNA]</scope>
    <source>
        <strain evidence="9 10">CBS 146.42</strain>
    </source>
</reference>
<evidence type="ECO:0000256" key="7">
    <source>
        <dbReference type="SAM" id="Phobius"/>
    </source>
</evidence>
<evidence type="ECO:0000256" key="3">
    <source>
        <dbReference type="ARBA" id="ARBA00022989"/>
    </source>
</evidence>
<comment type="subcellular location">
    <subcellularLocation>
        <location evidence="1">Nucleus inner membrane</location>
        <topology evidence="1">Multi-pass membrane protein</topology>
    </subcellularLocation>
</comment>
<dbReference type="OrthoDB" id="5966927at2759"/>
<dbReference type="GO" id="GO:0034506">
    <property type="term" value="C:chromosome, centromeric core domain"/>
    <property type="evidence" value="ECO:0007669"/>
    <property type="project" value="TreeGrafter"/>
</dbReference>
<dbReference type="GO" id="GO:0034992">
    <property type="term" value="C:microtubule organizing center attachment site"/>
    <property type="evidence" value="ECO:0007669"/>
    <property type="project" value="TreeGrafter"/>
</dbReference>
<sequence length="576" mass="65707">MAQLFRRHSNILCFFCQTPVTPFPKNPRNFKCLVCGCWNRYDVNGEIISDEPAMHDESLNKQSFAKRASLRIDRFPTSYGPGPFCHTCQTNQMLIVNLLSSYLPPPEHSEYAQRIEMFPEYRESLHTRYPPVCEKCMPVVEDEIRKKDQMARSKALGAWLKDSKGKDSQRRVSAHSKDREKVVVELYWWKLRGGLWLATSVLSLLFYTSAIFGYRPFFFLNLLQPIFPLVVLSSILWTVWDPTYASFRRAQRQGREVRVIGKKEYIVLQMIIWSARLLTSILFWLRWRDFRNDYFELYHRSSQLACIYFSTVTAIEVIAQILSFHRLRLKQPPAVRLIETQTFRFTPSRSNTPHPSSSGSRGATPAPPTAQPLKASTSATSEPDLLASLSLSSKPVITPKNPVFGLPSLLSNPAADSDGQDRNDGIDDDENAMDWTPTDPRTATSRKRKTNTKQSEDVWLRPQKFFAPEKPTGLESLFARTRLEDDAMMVDGPEEEAAAGGSIVAKLMRHFKRWWWIYATVVVPVVSGVIVRRIWHLEITISSVEKASGFSTAALPSETAILPLEASTVEFVDEVI</sequence>
<feature type="domain" description="Ima1 N-terminal" evidence="8">
    <location>
        <begin position="12"/>
        <end position="140"/>
    </location>
</feature>
<feature type="compositionally biased region" description="Polar residues" evidence="6">
    <location>
        <begin position="346"/>
        <end position="361"/>
    </location>
</feature>
<dbReference type="GO" id="GO:0071765">
    <property type="term" value="P:nuclear inner membrane organization"/>
    <property type="evidence" value="ECO:0007669"/>
    <property type="project" value="InterPro"/>
</dbReference>
<feature type="transmembrane region" description="Helical" evidence="7">
    <location>
        <begin position="515"/>
        <end position="535"/>
    </location>
</feature>
<gene>
    <name evidence="9" type="ORF">D9756_004116</name>
</gene>
<dbReference type="Proteomes" id="UP000559027">
    <property type="component" value="Unassembled WGS sequence"/>
</dbReference>
<keyword evidence="2 7" id="KW-0812">Transmembrane</keyword>
<keyword evidence="10" id="KW-1185">Reference proteome</keyword>
<accession>A0A8H5G0V0</accession>
<dbReference type="EMBL" id="JAACJO010000007">
    <property type="protein sequence ID" value="KAF5356202.1"/>
    <property type="molecule type" value="Genomic_DNA"/>
</dbReference>
<dbReference type="InterPro" id="IPR042321">
    <property type="entry name" value="Ima1"/>
</dbReference>
<evidence type="ECO:0000313" key="9">
    <source>
        <dbReference type="EMBL" id="KAF5356202.1"/>
    </source>
</evidence>
<evidence type="ECO:0000256" key="6">
    <source>
        <dbReference type="SAM" id="MobiDB-lite"/>
    </source>
</evidence>
<dbReference type="Pfam" id="PF09779">
    <property type="entry name" value="Ima1_N"/>
    <property type="match status" value="1"/>
</dbReference>